<organism evidence="2 3">
    <name type="scientific">Oryzias latipes</name>
    <name type="common">Japanese rice fish</name>
    <name type="synonym">Japanese killifish</name>
    <dbReference type="NCBI Taxonomy" id="8090"/>
    <lineage>
        <taxon>Eukaryota</taxon>
        <taxon>Metazoa</taxon>
        <taxon>Chordata</taxon>
        <taxon>Craniata</taxon>
        <taxon>Vertebrata</taxon>
        <taxon>Euteleostomi</taxon>
        <taxon>Actinopterygii</taxon>
        <taxon>Neopterygii</taxon>
        <taxon>Teleostei</taxon>
        <taxon>Neoteleostei</taxon>
        <taxon>Acanthomorphata</taxon>
        <taxon>Ovalentaria</taxon>
        <taxon>Atherinomorphae</taxon>
        <taxon>Beloniformes</taxon>
        <taxon>Adrianichthyidae</taxon>
        <taxon>Oryziinae</taxon>
        <taxon>Oryzias</taxon>
    </lineage>
</organism>
<dbReference type="AlphaFoldDB" id="A0A3P9HRC1"/>
<proteinExistence type="predicted"/>
<protein>
    <submittedName>
        <fullName evidence="2">Uncharacterized protein</fullName>
    </submittedName>
</protein>
<sequence>VRNFGVHQLPGAKHVCDNPDWSQHDQISCFSLTDCVDLMDSSGRVMNLEAKQHSRDLASSVLTERRFYVPLQVLRHICCLTKTQRRTCFVAELLRKLSHPNKETDRKSKRRWTQKNKDRQQELMKSVFLN</sequence>
<evidence type="ECO:0000313" key="3">
    <source>
        <dbReference type="Proteomes" id="UP000265200"/>
    </source>
</evidence>
<evidence type="ECO:0000256" key="1">
    <source>
        <dbReference type="SAM" id="MobiDB-lite"/>
    </source>
</evidence>
<dbReference type="Pfam" id="PF15874">
    <property type="entry name" value="Il2rg"/>
    <property type="match status" value="1"/>
</dbReference>
<accession>A0A3P9HRC1</accession>
<dbReference type="Ensembl" id="ENSORLT00015031731.1">
    <property type="protein sequence ID" value="ENSORLP00015010310.1"/>
    <property type="gene ID" value="ENSORLG00015011121.1"/>
</dbReference>
<dbReference type="Proteomes" id="UP000265200">
    <property type="component" value="Chromosome 9"/>
</dbReference>
<name>A0A3P9HRC1_ORYLA</name>
<dbReference type="InterPro" id="IPR039471">
    <property type="entry name" value="CXorf65-like"/>
</dbReference>
<reference evidence="2" key="4">
    <citation type="submission" date="2025-09" db="UniProtKB">
        <authorList>
            <consortium name="Ensembl"/>
        </authorList>
    </citation>
    <scope>IDENTIFICATION</scope>
    <source>
        <strain evidence="2">HSOK</strain>
    </source>
</reference>
<feature type="region of interest" description="Disordered" evidence="1">
    <location>
        <begin position="100"/>
        <end position="130"/>
    </location>
</feature>
<evidence type="ECO:0000313" key="2">
    <source>
        <dbReference type="Ensembl" id="ENSORLP00015010310.1"/>
    </source>
</evidence>
<reference evidence="2" key="3">
    <citation type="submission" date="2025-08" db="UniProtKB">
        <authorList>
            <consortium name="Ensembl"/>
        </authorList>
    </citation>
    <scope>IDENTIFICATION</scope>
    <source>
        <strain evidence="2">HSOK</strain>
    </source>
</reference>
<reference key="1">
    <citation type="journal article" date="2007" name="Nature">
        <title>The medaka draft genome and insights into vertebrate genome evolution.</title>
        <authorList>
            <person name="Kasahara M."/>
            <person name="Naruse K."/>
            <person name="Sasaki S."/>
            <person name="Nakatani Y."/>
            <person name="Qu W."/>
            <person name="Ahsan B."/>
            <person name="Yamada T."/>
            <person name="Nagayasu Y."/>
            <person name="Doi K."/>
            <person name="Kasai Y."/>
            <person name="Jindo T."/>
            <person name="Kobayashi D."/>
            <person name="Shimada A."/>
            <person name="Toyoda A."/>
            <person name="Kuroki Y."/>
            <person name="Fujiyama A."/>
            <person name="Sasaki T."/>
            <person name="Shimizu A."/>
            <person name="Asakawa S."/>
            <person name="Shimizu N."/>
            <person name="Hashimoto S."/>
            <person name="Yang J."/>
            <person name="Lee Y."/>
            <person name="Matsushima K."/>
            <person name="Sugano S."/>
            <person name="Sakaizumi M."/>
            <person name="Narita T."/>
            <person name="Ohishi K."/>
            <person name="Haga S."/>
            <person name="Ohta F."/>
            <person name="Nomoto H."/>
            <person name="Nogata K."/>
            <person name="Morishita T."/>
            <person name="Endo T."/>
            <person name="Shin-I T."/>
            <person name="Takeda H."/>
            <person name="Morishita S."/>
            <person name="Kohara Y."/>
        </authorList>
    </citation>
    <scope>NUCLEOTIDE SEQUENCE [LARGE SCALE GENOMIC DNA]</scope>
    <source>
        <strain>Hd-rR</strain>
    </source>
</reference>
<reference evidence="2 3" key="2">
    <citation type="submission" date="2017-04" db="EMBL/GenBank/DDBJ databases">
        <title>CpG methylation of centromeres and impact of large insertions on vertebrate speciation.</title>
        <authorList>
            <person name="Ichikawa K."/>
            <person name="Yoshimura J."/>
            <person name="Morishita S."/>
        </authorList>
    </citation>
    <scope>NUCLEOTIDE SEQUENCE</scope>
    <source>
        <strain evidence="2 3">HSOK</strain>
    </source>
</reference>